<dbReference type="SUPFAM" id="SSF53927">
    <property type="entry name" value="Cytidine deaminase-like"/>
    <property type="match status" value="1"/>
</dbReference>
<dbReference type="InterPro" id="IPR016193">
    <property type="entry name" value="Cytidine_deaminase-like"/>
</dbReference>
<dbReference type="Gene3D" id="3.40.140.10">
    <property type="entry name" value="Cytidine Deaminase, domain 2"/>
    <property type="match status" value="1"/>
</dbReference>
<feature type="domain" description="CMP/dCMP-type deaminase" evidence="2">
    <location>
        <begin position="3"/>
        <end position="157"/>
    </location>
</feature>
<evidence type="ECO:0000259" key="2">
    <source>
        <dbReference type="PROSITE" id="PS51747"/>
    </source>
</evidence>
<dbReference type="OMA" id="LRQKSWI"/>
<evidence type="ECO:0000313" key="3">
    <source>
        <dbReference type="EMBL" id="CEL01226.1"/>
    </source>
</evidence>
<dbReference type="GO" id="GO:0006139">
    <property type="term" value="P:nucleobase-containing compound metabolic process"/>
    <property type="evidence" value="ECO:0007669"/>
    <property type="project" value="UniProtKB-ARBA"/>
</dbReference>
<evidence type="ECO:0000313" key="4">
    <source>
        <dbReference type="Proteomes" id="UP000054771"/>
    </source>
</evidence>
<dbReference type="InterPro" id="IPR002125">
    <property type="entry name" value="CMP_dCMP_dom"/>
</dbReference>
<sequence length="220" mass="24600">MPSPHLKYLQQCLSLAEKSPPRPTNFRVGAILLSRQEGDLYFEHDEVLSTGYTMELAGNTHAEQCCLSNYASAHSVPDDQIASALPDTPGRKLILYVTMEPCGKRLSGNLPCVQRIIQTRDGGRRGIQKVYFGVKEPQTFVGESEGCRMLTEAGIEWGVVQGMEREILSVATAGHENSEEEVKEALKHVETNLDDISDEEQQRQDQIKGNPKKRIMETRQ</sequence>
<dbReference type="AlphaFoldDB" id="A0A0U5C1L3"/>
<reference evidence="4" key="1">
    <citation type="journal article" date="2016" name="Genome Announc.">
        <title>Draft genome sequences of fungus Aspergillus calidoustus.</title>
        <authorList>
            <person name="Horn F."/>
            <person name="Linde J."/>
            <person name="Mattern D.J."/>
            <person name="Walther G."/>
            <person name="Guthke R."/>
            <person name="Scherlach K."/>
            <person name="Martin K."/>
            <person name="Brakhage A.A."/>
            <person name="Petzke L."/>
            <person name="Valiante V."/>
        </authorList>
    </citation>
    <scope>NUCLEOTIDE SEQUENCE [LARGE SCALE GENOMIC DNA]</scope>
    <source>
        <strain evidence="4">SF006504</strain>
    </source>
</reference>
<feature type="region of interest" description="Disordered" evidence="1">
    <location>
        <begin position="172"/>
        <end position="220"/>
    </location>
</feature>
<dbReference type="OrthoDB" id="252265at2759"/>
<name>A0A0U5C1L3_ASPCI</name>
<accession>A0A0U5C1L3</accession>
<gene>
    <name evidence="3" type="ORF">ASPCAL00814</name>
</gene>
<dbReference type="EMBL" id="CDMC01000001">
    <property type="protein sequence ID" value="CEL01226.1"/>
    <property type="molecule type" value="Genomic_DNA"/>
</dbReference>
<proteinExistence type="predicted"/>
<keyword evidence="4" id="KW-1185">Reference proteome</keyword>
<dbReference type="GO" id="GO:0003824">
    <property type="term" value="F:catalytic activity"/>
    <property type="evidence" value="ECO:0007669"/>
    <property type="project" value="InterPro"/>
</dbReference>
<dbReference type="STRING" id="454130.A0A0U5C1L3"/>
<evidence type="ECO:0000256" key="1">
    <source>
        <dbReference type="SAM" id="MobiDB-lite"/>
    </source>
</evidence>
<dbReference type="Pfam" id="PF18785">
    <property type="entry name" value="Inv-AAD"/>
    <property type="match status" value="1"/>
</dbReference>
<dbReference type="Proteomes" id="UP000054771">
    <property type="component" value="Unassembled WGS sequence"/>
</dbReference>
<protein>
    <submittedName>
        <fullName evidence="3">Putative Cytidine and deoxycytidylate deaminase zinc-binding domain protein</fullName>
    </submittedName>
</protein>
<organism evidence="3 4">
    <name type="scientific">Aspergillus calidoustus</name>
    <dbReference type="NCBI Taxonomy" id="454130"/>
    <lineage>
        <taxon>Eukaryota</taxon>
        <taxon>Fungi</taxon>
        <taxon>Dikarya</taxon>
        <taxon>Ascomycota</taxon>
        <taxon>Pezizomycotina</taxon>
        <taxon>Eurotiomycetes</taxon>
        <taxon>Eurotiomycetidae</taxon>
        <taxon>Eurotiales</taxon>
        <taxon>Aspergillaceae</taxon>
        <taxon>Aspergillus</taxon>
        <taxon>Aspergillus subgen. Nidulantes</taxon>
    </lineage>
</organism>
<dbReference type="PROSITE" id="PS51747">
    <property type="entry name" value="CYT_DCMP_DEAMINASES_2"/>
    <property type="match status" value="1"/>
</dbReference>